<name>A0A974P825_9CAUL</name>
<dbReference type="EMBL" id="CP068570">
    <property type="protein sequence ID" value="QQZ52154.1"/>
    <property type="molecule type" value="Genomic_DNA"/>
</dbReference>
<protein>
    <submittedName>
        <fullName evidence="1">Uncharacterized protein</fullName>
    </submittedName>
</protein>
<proteinExistence type="predicted"/>
<accession>A0A974P825</accession>
<evidence type="ECO:0000313" key="1">
    <source>
        <dbReference type="EMBL" id="QQZ52154.1"/>
    </source>
</evidence>
<sequence>MLGDMHADRDRIAANLAAFPRIALKRASAGGRLWPSCCRPGTVSSPTC</sequence>
<gene>
    <name evidence="1" type="ORF">JKL49_09760</name>
</gene>
<organism evidence="1">
    <name type="scientific">Phenylobacterium glaciei</name>
    <dbReference type="NCBI Taxonomy" id="2803784"/>
    <lineage>
        <taxon>Bacteria</taxon>
        <taxon>Pseudomonadati</taxon>
        <taxon>Pseudomonadota</taxon>
        <taxon>Alphaproteobacteria</taxon>
        <taxon>Caulobacterales</taxon>
        <taxon>Caulobacteraceae</taxon>
        <taxon>Phenylobacterium</taxon>
    </lineage>
</organism>
<dbReference type="AlphaFoldDB" id="A0A974P825"/>
<reference evidence="1" key="1">
    <citation type="submission" date="2021-01" db="EMBL/GenBank/DDBJ databases">
        <title>Genome sequence of Phenylobacterium sp. 20VBR1 isolated from a valley glaceir, Ny-Alesund, Svalbard.</title>
        <authorList>
            <person name="Thomas F.A."/>
            <person name="Krishnan K.P."/>
            <person name="Sinha R.K."/>
        </authorList>
    </citation>
    <scope>NUCLEOTIDE SEQUENCE</scope>
    <source>
        <strain evidence="1">20VBR1</strain>
    </source>
</reference>